<feature type="region of interest" description="Disordered" evidence="2">
    <location>
        <begin position="1"/>
        <end position="28"/>
    </location>
</feature>
<organism evidence="4 5">
    <name type="scientific">Pyrrhoderma noxium</name>
    <dbReference type="NCBI Taxonomy" id="2282107"/>
    <lineage>
        <taxon>Eukaryota</taxon>
        <taxon>Fungi</taxon>
        <taxon>Dikarya</taxon>
        <taxon>Basidiomycota</taxon>
        <taxon>Agaricomycotina</taxon>
        <taxon>Agaricomycetes</taxon>
        <taxon>Hymenochaetales</taxon>
        <taxon>Hymenochaetaceae</taxon>
        <taxon>Pyrrhoderma</taxon>
    </lineage>
</organism>
<dbReference type="OrthoDB" id="2635at2759"/>
<protein>
    <recommendedName>
        <fullName evidence="3">PITH domain-containing protein</fullName>
    </recommendedName>
</protein>
<evidence type="ECO:0000313" key="5">
    <source>
        <dbReference type="Proteomes" id="UP000217199"/>
    </source>
</evidence>
<dbReference type="Gene3D" id="2.60.120.470">
    <property type="entry name" value="PITH domain"/>
    <property type="match status" value="1"/>
</dbReference>
<dbReference type="GO" id="GO:0005634">
    <property type="term" value="C:nucleus"/>
    <property type="evidence" value="ECO:0007669"/>
    <property type="project" value="TreeGrafter"/>
</dbReference>
<name>A0A286UAK7_9AGAM</name>
<dbReference type="SUPFAM" id="SSF49785">
    <property type="entry name" value="Galactose-binding domain-like"/>
    <property type="match status" value="1"/>
</dbReference>
<dbReference type="FunCoup" id="A0A286UAK7">
    <property type="interactions" value="532"/>
</dbReference>
<proteinExistence type="inferred from homology"/>
<comment type="caution">
    <text evidence="4">The sequence shown here is derived from an EMBL/GenBank/DDBJ whole genome shotgun (WGS) entry which is preliminary data.</text>
</comment>
<evidence type="ECO:0000313" key="4">
    <source>
        <dbReference type="EMBL" id="PAV16599.1"/>
    </source>
</evidence>
<dbReference type="InterPro" id="IPR008979">
    <property type="entry name" value="Galactose-bd-like_sf"/>
</dbReference>
<evidence type="ECO:0000256" key="2">
    <source>
        <dbReference type="SAM" id="MobiDB-lite"/>
    </source>
</evidence>
<dbReference type="PROSITE" id="PS51532">
    <property type="entry name" value="PITH"/>
    <property type="match status" value="1"/>
</dbReference>
<dbReference type="InterPro" id="IPR045099">
    <property type="entry name" value="PITH1-like"/>
</dbReference>
<dbReference type="Proteomes" id="UP000217199">
    <property type="component" value="Unassembled WGS sequence"/>
</dbReference>
<dbReference type="InterPro" id="IPR037047">
    <property type="entry name" value="PITH_dom_sf"/>
</dbReference>
<keyword evidence="5" id="KW-1185">Reference proteome</keyword>
<feature type="domain" description="PITH" evidence="3">
    <location>
        <begin position="20"/>
        <end position="192"/>
    </location>
</feature>
<dbReference type="EMBL" id="NBII01000008">
    <property type="protein sequence ID" value="PAV16599.1"/>
    <property type="molecule type" value="Genomic_DNA"/>
</dbReference>
<accession>A0A286UAK7</accession>
<feature type="compositionally biased region" description="Basic and acidic residues" evidence="2">
    <location>
        <begin position="1"/>
        <end position="23"/>
    </location>
</feature>
<dbReference type="Pfam" id="PF06201">
    <property type="entry name" value="PITH"/>
    <property type="match status" value="1"/>
</dbReference>
<dbReference type="GO" id="GO:0005737">
    <property type="term" value="C:cytoplasm"/>
    <property type="evidence" value="ECO:0007669"/>
    <property type="project" value="UniProtKB-ARBA"/>
</dbReference>
<comment type="similarity">
    <text evidence="1">Belongs to the PITHD1 family.</text>
</comment>
<evidence type="ECO:0000259" key="3">
    <source>
        <dbReference type="PROSITE" id="PS51532"/>
    </source>
</evidence>
<dbReference type="AlphaFoldDB" id="A0A286UAK7"/>
<reference evidence="4 5" key="1">
    <citation type="journal article" date="2017" name="Mol. Ecol.">
        <title>Comparative and population genomic landscape of Phellinus noxius: A hypervariable fungus causing root rot in trees.</title>
        <authorList>
            <person name="Chung C.L."/>
            <person name="Lee T.J."/>
            <person name="Akiba M."/>
            <person name="Lee H.H."/>
            <person name="Kuo T.H."/>
            <person name="Liu D."/>
            <person name="Ke H.M."/>
            <person name="Yokoi T."/>
            <person name="Roa M.B."/>
            <person name="Lu M.J."/>
            <person name="Chang Y.Y."/>
            <person name="Ann P.J."/>
            <person name="Tsai J.N."/>
            <person name="Chen C.Y."/>
            <person name="Tzean S.S."/>
            <person name="Ota Y."/>
            <person name="Hattori T."/>
            <person name="Sahashi N."/>
            <person name="Liou R.F."/>
            <person name="Kikuchi T."/>
            <person name="Tsai I.J."/>
        </authorList>
    </citation>
    <scope>NUCLEOTIDE SEQUENCE [LARGE SCALE GENOMIC DNA]</scope>
    <source>
        <strain evidence="4 5">FFPRI411160</strain>
    </source>
</reference>
<dbReference type="InParanoid" id="A0A286UAK7"/>
<dbReference type="PANTHER" id="PTHR12175:SF1">
    <property type="entry name" value="PITH DOMAIN-CONTAINING PROTEIN 1"/>
    <property type="match status" value="1"/>
</dbReference>
<sequence>MHNCSEDHDHEHDHEHDHDDHGDATGPADNLYQHIDIANVALLNIADDAPVSSVIKPWHNRLDEALWVESDADDQMIIRIPFTGSVKLRSILVKAGPGDQTPAKLSLFANQDNIDFSDIADKHPDQEFHIPESRDVGEYAVKASKFSNLSSLTLFIPEAQGADTTRVYFIGLRGSWTERKRAPVITVYESQANLADHEKIQGFDGVGSRLGS</sequence>
<dbReference type="PANTHER" id="PTHR12175">
    <property type="entry name" value="AD039 HT014 THIOREDOXIN FAMILY TRP26"/>
    <property type="match status" value="1"/>
</dbReference>
<evidence type="ECO:0000256" key="1">
    <source>
        <dbReference type="ARBA" id="ARBA00025788"/>
    </source>
</evidence>
<gene>
    <name evidence="4" type="ORF">PNOK_0821900</name>
</gene>
<dbReference type="InterPro" id="IPR010400">
    <property type="entry name" value="PITH_dom"/>
</dbReference>